<dbReference type="Proteomes" id="UP000198781">
    <property type="component" value="Unassembled WGS sequence"/>
</dbReference>
<sequence length="304" mass="32724">MDPSNATPTLPSLPLPPVLIGCDFSSSPSRAKPIVVATGQLAGPRVVLTGLERFDTLAGFGQWLAEPRAWVGGFDLPFGLPRELLSHLNWPLTWHASMEHYRRLSRAQIRETFAAFCDARPVGGKFAHRATDGPAGSSPSMKWVNPPVAYMLHAGVPLLLDAGVHLPGLHDGDPARVALEAYPGLLAREILARRSYKSDDRAKQTPDRLIARKDLVTALENGATRLGLRLKLTHAQRDALVDDASGDRLDAVLCLVQAAWALQRHQQGDALYGLPPGLDALEGWIVSAPWPEGAAGAPVPVRSP</sequence>
<dbReference type="EMBL" id="FMZC01000003">
    <property type="protein sequence ID" value="SDC72547.1"/>
    <property type="molecule type" value="Genomic_DNA"/>
</dbReference>
<dbReference type="RefSeq" id="WP_092741229.1">
    <property type="nucleotide sequence ID" value="NZ_FMZC01000003.1"/>
</dbReference>
<accession>A0A1G6NZB0</accession>
<proteinExistence type="predicted"/>
<evidence type="ECO:0000313" key="2">
    <source>
        <dbReference type="Proteomes" id="UP000198781"/>
    </source>
</evidence>
<evidence type="ECO:0008006" key="3">
    <source>
        <dbReference type="Google" id="ProtNLM"/>
    </source>
</evidence>
<reference evidence="1 2" key="1">
    <citation type="submission" date="2016-10" db="EMBL/GenBank/DDBJ databases">
        <authorList>
            <person name="de Groot N.N."/>
        </authorList>
    </citation>
    <scope>NUCLEOTIDE SEQUENCE [LARGE SCALE GENOMIC DNA]</scope>
    <source>
        <strain evidence="1 2">DSM 16619</strain>
    </source>
</reference>
<organism evidence="1 2">
    <name type="scientific">Paracidovorax valerianellae</name>
    <dbReference type="NCBI Taxonomy" id="187868"/>
    <lineage>
        <taxon>Bacteria</taxon>
        <taxon>Pseudomonadati</taxon>
        <taxon>Pseudomonadota</taxon>
        <taxon>Betaproteobacteria</taxon>
        <taxon>Burkholderiales</taxon>
        <taxon>Comamonadaceae</taxon>
        <taxon>Paracidovorax</taxon>
    </lineage>
</organism>
<dbReference type="OrthoDB" id="8557416at2"/>
<name>A0A1G6NZB0_9BURK</name>
<gene>
    <name evidence="1" type="ORF">SAMN05192589_10382</name>
</gene>
<protein>
    <recommendedName>
        <fullName evidence="3">DUF429 domain-containing protein</fullName>
    </recommendedName>
</protein>
<keyword evidence="2" id="KW-1185">Reference proteome</keyword>
<dbReference type="AlphaFoldDB" id="A0A1G6NZB0"/>
<dbReference type="STRING" id="187868.SAMN05192589_10382"/>
<evidence type="ECO:0000313" key="1">
    <source>
        <dbReference type="EMBL" id="SDC72547.1"/>
    </source>
</evidence>